<evidence type="ECO:0000256" key="2">
    <source>
        <dbReference type="ARBA" id="ARBA00008974"/>
    </source>
</evidence>
<sequence>MSSPSIKISSLQEKTVLESHSAESGETEVPEDNRRARKYWKQMAESNWVELRGIQRVTPEEQQLHGRPNYMQMVLLWFSANLTANNIALGFLGPIAYGLSFTDAALCCVFGTMLGCAGTGIMSTWGPTSGLRTMIFARYTMGWWPSRICVLLNIVIMLGYGMIDSVVGGQILSAVADNNLSVVCGIIITAVITWVVTVLGLPIFHIYERYAWAPQLAVVFILVGVAGANFDTSYSSSGNRETINANRLSFLALCMSASVAWSPVGGDYYVYYPAKTSMVLTFLLTWLGETLSTAFVYLVGCGLGSGTYSNPTWAANYDISSGSLLVGAFEPLGRFGKFCGVILALGVIANNVPGTYSAALGFQCLGSWPARVPRFAWNTFGVIIYTICAAVGRNHLYDIFEDFLALMGYWVTIWITLTLEDTLLFRRGWTNFEWDDWNTQSKLPVGLAALASFCIGWVGSVLCMDQVYFIGPLSRKIGDYGADLGIFAGVGFAGIAYPILRVLELRVLKR</sequence>
<feature type="transmembrane region" description="Helical" evidence="10">
    <location>
        <begin position="74"/>
        <end position="97"/>
    </location>
</feature>
<feature type="transmembrane region" description="Helical" evidence="10">
    <location>
        <begin position="404"/>
        <end position="425"/>
    </location>
</feature>
<feature type="transmembrane region" description="Helical" evidence="10">
    <location>
        <begin position="250"/>
        <end position="271"/>
    </location>
</feature>
<protein>
    <submittedName>
        <fullName evidence="11">Nucleoside transporter family</fullName>
    </submittedName>
</protein>
<accession>F0XV35</accession>
<dbReference type="Proteomes" id="UP000007796">
    <property type="component" value="Unassembled WGS sequence"/>
</dbReference>
<keyword evidence="12" id="KW-1185">Reference proteome</keyword>
<dbReference type="FunCoup" id="F0XV35">
    <property type="interactions" value="25"/>
</dbReference>
<feature type="transmembrane region" description="Helical" evidence="10">
    <location>
        <begin position="375"/>
        <end position="392"/>
    </location>
</feature>
<evidence type="ECO:0000256" key="5">
    <source>
        <dbReference type="ARBA" id="ARBA00022692"/>
    </source>
</evidence>
<feature type="transmembrane region" description="Helical" evidence="10">
    <location>
        <begin position="278"/>
        <end position="299"/>
    </location>
</feature>
<dbReference type="HOGENOM" id="CLU_026016_2_1_1"/>
<dbReference type="GO" id="GO:0000329">
    <property type="term" value="C:fungal-type vacuole membrane"/>
    <property type="evidence" value="ECO:0007669"/>
    <property type="project" value="TreeGrafter"/>
</dbReference>
<dbReference type="PANTHER" id="PTHR31806">
    <property type="entry name" value="PURINE-CYTOSINE PERMEASE FCY2-RELATED"/>
    <property type="match status" value="1"/>
</dbReference>
<dbReference type="eggNOG" id="ENOG502QR29">
    <property type="taxonomic scope" value="Eukaryota"/>
</dbReference>
<dbReference type="PANTHER" id="PTHR31806:SF8">
    <property type="entry name" value="TRANSPORTER, PUTATIVE (AFU_ORTHOLOGUE AFUA_2G03000)-RELATED"/>
    <property type="match status" value="1"/>
</dbReference>
<feature type="transmembrane region" description="Helical" evidence="10">
    <location>
        <begin position="180"/>
        <end position="204"/>
    </location>
</feature>
<dbReference type="PIRSF" id="PIRSF002744">
    <property type="entry name" value="Pur-cyt_permease"/>
    <property type="match status" value="1"/>
</dbReference>
<dbReference type="STRING" id="655863.F0XV35"/>
<feature type="compositionally biased region" description="Polar residues" evidence="9">
    <location>
        <begin position="1"/>
        <end position="13"/>
    </location>
</feature>
<feature type="transmembrane region" description="Helical" evidence="10">
    <location>
        <begin position="103"/>
        <end position="127"/>
    </location>
</feature>
<keyword evidence="6 10" id="KW-1133">Transmembrane helix</keyword>
<feature type="transmembrane region" description="Helical" evidence="10">
    <location>
        <begin position="148"/>
        <end position="168"/>
    </location>
</feature>
<dbReference type="GO" id="GO:0005886">
    <property type="term" value="C:plasma membrane"/>
    <property type="evidence" value="ECO:0007669"/>
    <property type="project" value="TreeGrafter"/>
</dbReference>
<evidence type="ECO:0000256" key="9">
    <source>
        <dbReference type="SAM" id="MobiDB-lite"/>
    </source>
</evidence>
<comment type="subcellular location">
    <subcellularLocation>
        <location evidence="1">Membrane</location>
        <topology evidence="1">Multi-pass membrane protein</topology>
    </subcellularLocation>
</comment>
<evidence type="ECO:0000256" key="4">
    <source>
        <dbReference type="ARBA" id="ARBA00022553"/>
    </source>
</evidence>
<feature type="transmembrane region" description="Helical" evidence="10">
    <location>
        <begin position="445"/>
        <end position="468"/>
    </location>
</feature>
<evidence type="ECO:0000256" key="3">
    <source>
        <dbReference type="ARBA" id="ARBA00022448"/>
    </source>
</evidence>
<dbReference type="GeneID" id="25977950"/>
<dbReference type="OrthoDB" id="5428495at2759"/>
<keyword evidence="7 8" id="KW-0472">Membrane</keyword>
<reference evidence="11 12" key="1">
    <citation type="journal article" date="2011" name="Proc. Natl. Acad. Sci. U.S.A.">
        <title>Genome and transcriptome analyses of the mountain pine beetle-fungal symbiont Grosmannia clavigera, a lodgepole pine pathogen.</title>
        <authorList>
            <person name="DiGuistini S."/>
            <person name="Wang Y."/>
            <person name="Liao N.Y."/>
            <person name="Taylor G."/>
            <person name="Tanguay P."/>
            <person name="Feau N."/>
            <person name="Henrissat B."/>
            <person name="Chan S.K."/>
            <person name="Hesse-Orce U."/>
            <person name="Alamouti S.M."/>
            <person name="Tsui C.K.M."/>
            <person name="Docking R.T."/>
            <person name="Levasseur A."/>
            <person name="Haridas S."/>
            <person name="Robertson G."/>
            <person name="Birol I."/>
            <person name="Holt R.A."/>
            <person name="Marra M.A."/>
            <person name="Hamelin R.C."/>
            <person name="Hirst M."/>
            <person name="Jones S.J.M."/>
            <person name="Bohlmann J."/>
            <person name="Breuil C."/>
        </authorList>
    </citation>
    <scope>NUCLEOTIDE SEQUENCE [LARGE SCALE GENOMIC DNA]</scope>
    <source>
        <strain evidence="12">kw1407 / UAMH 11150</strain>
    </source>
</reference>
<keyword evidence="3 8" id="KW-0813">Transport</keyword>
<keyword evidence="5 10" id="KW-0812">Transmembrane</keyword>
<evidence type="ECO:0000256" key="6">
    <source>
        <dbReference type="ARBA" id="ARBA00022989"/>
    </source>
</evidence>
<dbReference type="Gene3D" id="1.10.4160.10">
    <property type="entry name" value="Hydantoin permease"/>
    <property type="match status" value="1"/>
</dbReference>
<dbReference type="InterPro" id="IPR001248">
    <property type="entry name" value="Pur-cyt_permease"/>
</dbReference>
<dbReference type="GO" id="GO:0022857">
    <property type="term" value="F:transmembrane transporter activity"/>
    <property type="evidence" value="ECO:0007669"/>
    <property type="project" value="InterPro"/>
</dbReference>
<evidence type="ECO:0000256" key="7">
    <source>
        <dbReference type="ARBA" id="ARBA00023136"/>
    </source>
</evidence>
<proteinExistence type="inferred from homology"/>
<evidence type="ECO:0000256" key="1">
    <source>
        <dbReference type="ARBA" id="ARBA00004141"/>
    </source>
</evidence>
<dbReference type="FunFam" id="1.10.4160.10:FF:000002">
    <property type="entry name" value="Purine-cytosine permease fcyB"/>
    <property type="match status" value="1"/>
</dbReference>
<evidence type="ECO:0000256" key="8">
    <source>
        <dbReference type="PIRNR" id="PIRNR002744"/>
    </source>
</evidence>
<dbReference type="InterPro" id="IPR026030">
    <property type="entry name" value="Pur-cyt_permease_Fcy2/21/22"/>
</dbReference>
<feature type="region of interest" description="Disordered" evidence="9">
    <location>
        <begin position="1"/>
        <end position="34"/>
    </location>
</feature>
<dbReference type="GO" id="GO:0015851">
    <property type="term" value="P:nucleobase transport"/>
    <property type="evidence" value="ECO:0007669"/>
    <property type="project" value="UniProtKB-ARBA"/>
</dbReference>
<gene>
    <name evidence="11" type="ORF">CMQ_4709</name>
</gene>
<dbReference type="Pfam" id="PF02133">
    <property type="entry name" value="Transp_cyt_pur"/>
    <property type="match status" value="1"/>
</dbReference>
<organism evidence="12">
    <name type="scientific">Grosmannia clavigera (strain kw1407 / UAMH 11150)</name>
    <name type="common">Blue stain fungus</name>
    <name type="synonym">Graphiocladiella clavigera</name>
    <dbReference type="NCBI Taxonomy" id="655863"/>
    <lineage>
        <taxon>Eukaryota</taxon>
        <taxon>Fungi</taxon>
        <taxon>Dikarya</taxon>
        <taxon>Ascomycota</taxon>
        <taxon>Pezizomycotina</taxon>
        <taxon>Sordariomycetes</taxon>
        <taxon>Sordariomycetidae</taxon>
        <taxon>Ophiostomatales</taxon>
        <taxon>Ophiostomataceae</taxon>
        <taxon>Leptographium</taxon>
    </lineage>
</organism>
<dbReference type="RefSeq" id="XP_014168340.1">
    <property type="nucleotide sequence ID" value="XM_014312865.1"/>
</dbReference>
<keyword evidence="4" id="KW-0597">Phosphoprotein</keyword>
<evidence type="ECO:0000256" key="10">
    <source>
        <dbReference type="SAM" id="Phobius"/>
    </source>
</evidence>
<dbReference type="AlphaFoldDB" id="F0XV35"/>
<dbReference type="EMBL" id="GL630006">
    <property type="protein sequence ID" value="EFW98857.1"/>
    <property type="molecule type" value="Genomic_DNA"/>
</dbReference>
<dbReference type="InParanoid" id="F0XV35"/>
<comment type="similarity">
    <text evidence="2 8">Belongs to the purine-cytosine permease (2.A.39) family.</text>
</comment>
<feature type="transmembrane region" description="Helical" evidence="10">
    <location>
        <begin position="211"/>
        <end position="230"/>
    </location>
</feature>
<evidence type="ECO:0000313" key="11">
    <source>
        <dbReference type="EMBL" id="EFW98857.1"/>
    </source>
</evidence>
<feature type="transmembrane region" description="Helical" evidence="10">
    <location>
        <begin position="480"/>
        <end position="500"/>
    </location>
</feature>
<name>F0XV35_GROCL</name>
<evidence type="ECO:0000313" key="12">
    <source>
        <dbReference type="Proteomes" id="UP000007796"/>
    </source>
</evidence>